<dbReference type="KEGG" id="moc:BB934_02390"/>
<protein>
    <recommendedName>
        <fullName evidence="3">DUF2934 domain-containing protein</fullName>
    </recommendedName>
</protein>
<proteinExistence type="predicted"/>
<feature type="compositionally biased region" description="Basic and acidic residues" evidence="1">
    <location>
        <begin position="22"/>
        <end position="50"/>
    </location>
</feature>
<sequence length="73" mass="8196">MEQHADETQDRVRQRAYELWEQHGSREGHETEFWHQAERELRGEASRSDTSRGVSANSPSARSGSGSDGPGKV</sequence>
<name>A0A1B2EB44_9HYPH</name>
<dbReference type="RefSeq" id="WP_099508202.1">
    <property type="nucleotide sequence ID" value="NZ_CP016616.1"/>
</dbReference>
<dbReference type="AlphaFoldDB" id="A0A1B2EB44"/>
<dbReference type="OrthoDB" id="9811127at2"/>
<feature type="region of interest" description="Disordered" evidence="1">
    <location>
        <begin position="22"/>
        <end position="73"/>
    </location>
</feature>
<feature type="compositionally biased region" description="Polar residues" evidence="1">
    <location>
        <begin position="51"/>
        <end position="65"/>
    </location>
</feature>
<dbReference type="Pfam" id="PF11154">
    <property type="entry name" value="DUF2934"/>
    <property type="match status" value="1"/>
</dbReference>
<gene>
    <name evidence="2" type="ORF">BB934_02390</name>
</gene>
<dbReference type="EMBL" id="CP016616">
    <property type="protein sequence ID" value="ANY77204.1"/>
    <property type="molecule type" value="Genomic_DNA"/>
</dbReference>
<dbReference type="InterPro" id="IPR021327">
    <property type="entry name" value="DUF2934"/>
</dbReference>
<organism evidence="2">
    <name type="scientific">Microvirga ossetica</name>
    <dbReference type="NCBI Taxonomy" id="1882682"/>
    <lineage>
        <taxon>Bacteria</taxon>
        <taxon>Pseudomonadati</taxon>
        <taxon>Pseudomonadota</taxon>
        <taxon>Alphaproteobacteria</taxon>
        <taxon>Hyphomicrobiales</taxon>
        <taxon>Methylobacteriaceae</taxon>
        <taxon>Microvirga</taxon>
    </lineage>
</organism>
<reference evidence="2" key="1">
    <citation type="submission" date="2016-07" db="EMBL/GenBank/DDBJ databases">
        <title>Microvirga ossetica sp. nov. a new species of rhizobia isolated from root nodules of the legume species Vicia alpestris Steven originated from North Ossetia region in the Caucasus.</title>
        <authorList>
            <person name="Safronova V.I."/>
            <person name="Kuznetsova I.G."/>
            <person name="Sazanova A.L."/>
            <person name="Belimov A."/>
            <person name="Andronov E."/>
            <person name="Osledkin Y.S."/>
            <person name="Onishchuk O.P."/>
            <person name="Kurchak O.N."/>
            <person name="Shaposhnikov A.I."/>
            <person name="Willems A."/>
            <person name="Tikhonovich I.A."/>
        </authorList>
    </citation>
    <scope>NUCLEOTIDE SEQUENCE [LARGE SCALE GENOMIC DNA]</scope>
    <source>
        <strain evidence="2">V5/3M</strain>
    </source>
</reference>
<evidence type="ECO:0008006" key="3">
    <source>
        <dbReference type="Google" id="ProtNLM"/>
    </source>
</evidence>
<accession>A0A1B2EB44</accession>
<evidence type="ECO:0000256" key="1">
    <source>
        <dbReference type="SAM" id="MobiDB-lite"/>
    </source>
</evidence>
<evidence type="ECO:0000313" key="2">
    <source>
        <dbReference type="EMBL" id="ANY77204.1"/>
    </source>
</evidence>